<reference evidence="1" key="1">
    <citation type="submission" date="2019-03" db="EMBL/GenBank/DDBJ databases">
        <authorList>
            <person name="Hao L."/>
        </authorList>
    </citation>
    <scope>NUCLEOTIDE SEQUENCE</scope>
</reference>
<evidence type="ECO:0000313" key="1">
    <source>
        <dbReference type="EMBL" id="VFU18152.1"/>
    </source>
</evidence>
<organism evidence="1">
    <name type="scientific">anaerobic digester metagenome</name>
    <dbReference type="NCBI Taxonomy" id="1263854"/>
    <lineage>
        <taxon>unclassified sequences</taxon>
        <taxon>metagenomes</taxon>
        <taxon>ecological metagenomes</taxon>
    </lineage>
</organism>
<accession>A0A485M479</accession>
<dbReference type="EMBL" id="CAADRN010000327">
    <property type="protein sequence ID" value="VFU18152.1"/>
    <property type="molecule type" value="Genomic_DNA"/>
</dbReference>
<proteinExistence type="predicted"/>
<sequence>MRKITVLIMTLLMSLTLSTAAFAGQVVKEITFYGNAQQGSIGDGTRGYSWYHSNANPADPVVIKKLINYSDRVAVKGITNHKGHPHHKKAKFISFYERNGDIYCHCPDHFYKNSSQQGEWFYYIDDNGVKHYFYMDPDLEYEWGHYKDKDGITQYYYVIKGWKTN</sequence>
<gene>
    <name evidence="1" type="ORF">SCFA_3930003</name>
</gene>
<protein>
    <submittedName>
        <fullName evidence="1">Uncharacterized protein</fullName>
    </submittedName>
</protein>
<dbReference type="AlphaFoldDB" id="A0A485M479"/>
<name>A0A485M479_9ZZZZ</name>